<dbReference type="SUPFAM" id="SSF109854">
    <property type="entry name" value="DinB/YfiT-like putative metalloenzymes"/>
    <property type="match status" value="1"/>
</dbReference>
<keyword evidence="2 3" id="KW-0479">Metal-binding</keyword>
<evidence type="ECO:0000256" key="2">
    <source>
        <dbReference type="ARBA" id="ARBA00022723"/>
    </source>
</evidence>
<dbReference type="AlphaFoldDB" id="A0A285IE93"/>
<evidence type="ECO:0000313" key="5">
    <source>
        <dbReference type="EMBL" id="SNY46253.1"/>
    </source>
</evidence>
<dbReference type="InterPro" id="IPR007837">
    <property type="entry name" value="DinB"/>
</dbReference>
<feature type="binding site" evidence="3">
    <location>
        <position position="138"/>
    </location>
    <ligand>
        <name>a divalent metal cation</name>
        <dbReference type="ChEBI" id="CHEBI:60240"/>
    </ligand>
</feature>
<dbReference type="Pfam" id="PF05163">
    <property type="entry name" value="DinB"/>
    <property type="match status" value="1"/>
</dbReference>
<dbReference type="RefSeq" id="WP_097144725.1">
    <property type="nucleotide sequence ID" value="NZ_OBEA01000002.1"/>
</dbReference>
<protein>
    <submittedName>
        <fullName evidence="4">Nuclease</fullName>
    </submittedName>
    <submittedName>
        <fullName evidence="5">Uncharacterized damage-inducible protein DinB (Forms a four-helix bundle)</fullName>
    </submittedName>
</protein>
<sequence length="174" mass="19529">MSDATRSYRLMSLNNAWANATFYRRLAGVGPVELSLKRPGFFPSLKKTLNHILQVDRYYVDALTGGGKGQALRDLPDLADVPSLAAAQAEVDMALTTFCHEMTPETLDETRVTLRDCGPVEEKVEALLLHVFQHQIHHRGQAHVQLQTTGVLPPQLDEFYLDYDRALSARDYFA</sequence>
<dbReference type="Gene3D" id="1.20.120.450">
    <property type="entry name" value="dinb family like domain"/>
    <property type="match status" value="1"/>
</dbReference>
<keyword evidence="7" id="KW-1185">Reference proteome</keyword>
<gene>
    <name evidence="4" type="ORF">CVM39_12195</name>
    <name evidence="5" type="ORF">SAMN06297129_0924</name>
</gene>
<evidence type="ECO:0000313" key="7">
    <source>
        <dbReference type="Proteomes" id="UP000231702"/>
    </source>
</evidence>
<dbReference type="EMBL" id="PGTD01000016">
    <property type="protein sequence ID" value="PJE29190.1"/>
    <property type="molecule type" value="Genomic_DNA"/>
</dbReference>
<name>A0A285IE93_9RHOB</name>
<reference evidence="4 7" key="2">
    <citation type="journal article" date="2018" name="Int. J. Syst. Evol. Microbiol.">
        <title>Pseudooceanicola lipolyticus sp. nov., a marine alphaproteobacterium, reclassification of Oceanicola flagellatus as Pseudooceanicola flagellatus comb. nov. and emended description of the genus Pseudooceanicola.</title>
        <authorList>
            <person name="Huang M.-M."/>
            <person name="Guo L.-L."/>
            <person name="Wu Y.-H."/>
            <person name="Lai Q.-L."/>
            <person name="Shao Z.-Z."/>
            <person name="Wang C.-S."/>
            <person name="Wu M."/>
            <person name="Xu X.-W."/>
        </authorList>
    </citation>
    <scope>NUCLEOTIDE SEQUENCE [LARGE SCALE GENOMIC DNA]</scope>
    <source>
        <strain evidence="4 7">Ar-45</strain>
    </source>
</reference>
<dbReference type="PANTHER" id="PTHR37302:SF3">
    <property type="entry name" value="DAMAGE-INDUCIBLE PROTEIN DINB"/>
    <property type="match status" value="1"/>
</dbReference>
<evidence type="ECO:0000313" key="6">
    <source>
        <dbReference type="Proteomes" id="UP000231655"/>
    </source>
</evidence>
<organism evidence="5 6">
    <name type="scientific">Pseudooceanicola antarcticus</name>
    <dbReference type="NCBI Taxonomy" id="1247613"/>
    <lineage>
        <taxon>Bacteria</taxon>
        <taxon>Pseudomonadati</taxon>
        <taxon>Pseudomonadota</taxon>
        <taxon>Alphaproteobacteria</taxon>
        <taxon>Rhodobacterales</taxon>
        <taxon>Paracoccaceae</taxon>
        <taxon>Pseudooceanicola</taxon>
    </lineage>
</organism>
<reference evidence="5 6" key="1">
    <citation type="submission" date="2017-09" db="EMBL/GenBank/DDBJ databases">
        <authorList>
            <person name="Ehlers B."/>
            <person name="Leendertz F.H."/>
        </authorList>
    </citation>
    <scope>NUCLEOTIDE SEQUENCE [LARGE SCALE GENOMIC DNA]</scope>
    <source>
        <strain evidence="5 6">CGMCC 1.12662</strain>
    </source>
</reference>
<feature type="binding site" evidence="3">
    <location>
        <position position="134"/>
    </location>
    <ligand>
        <name>a divalent metal cation</name>
        <dbReference type="ChEBI" id="CHEBI:60240"/>
    </ligand>
</feature>
<evidence type="ECO:0000313" key="4">
    <source>
        <dbReference type="EMBL" id="PJE29190.1"/>
    </source>
</evidence>
<dbReference type="GO" id="GO:0046872">
    <property type="term" value="F:metal ion binding"/>
    <property type="evidence" value="ECO:0007669"/>
    <property type="project" value="UniProtKB-KW"/>
</dbReference>
<feature type="binding site" evidence="3">
    <location>
        <position position="51"/>
    </location>
    <ligand>
        <name>a divalent metal cation</name>
        <dbReference type="ChEBI" id="CHEBI:60240"/>
    </ligand>
</feature>
<proteinExistence type="inferred from homology"/>
<dbReference type="Proteomes" id="UP000231655">
    <property type="component" value="Unassembled WGS sequence"/>
</dbReference>
<comment type="similarity">
    <text evidence="1">Belongs to the DinB family.</text>
</comment>
<accession>A0A285IE93</accession>
<dbReference type="InterPro" id="IPR034660">
    <property type="entry name" value="DinB/YfiT-like"/>
</dbReference>
<evidence type="ECO:0000256" key="3">
    <source>
        <dbReference type="PIRSR" id="PIRSR607837-1"/>
    </source>
</evidence>
<dbReference type="EMBL" id="OBEA01000002">
    <property type="protein sequence ID" value="SNY46253.1"/>
    <property type="molecule type" value="Genomic_DNA"/>
</dbReference>
<dbReference type="OrthoDB" id="9807509at2"/>
<dbReference type="Proteomes" id="UP000231702">
    <property type="component" value="Unassembled WGS sequence"/>
</dbReference>
<dbReference type="PANTHER" id="PTHR37302">
    <property type="entry name" value="SLR1116 PROTEIN"/>
    <property type="match status" value="1"/>
</dbReference>
<evidence type="ECO:0000256" key="1">
    <source>
        <dbReference type="ARBA" id="ARBA00008635"/>
    </source>
</evidence>